<accession>A0AAV7FDD9</accession>
<evidence type="ECO:0000313" key="3">
    <source>
        <dbReference type="Proteomes" id="UP000825729"/>
    </source>
</evidence>
<protein>
    <submittedName>
        <fullName evidence="2">Uncharacterized protein</fullName>
    </submittedName>
</protein>
<feature type="transmembrane region" description="Helical" evidence="1">
    <location>
        <begin position="180"/>
        <end position="198"/>
    </location>
</feature>
<dbReference type="PANTHER" id="PTHR36774">
    <property type="entry name" value="INSULIN-INDUCED PROTEIN"/>
    <property type="match status" value="1"/>
</dbReference>
<feature type="transmembrane region" description="Helical" evidence="1">
    <location>
        <begin position="93"/>
        <end position="113"/>
    </location>
</feature>
<keyword evidence="1" id="KW-0812">Transmembrane</keyword>
<sequence length="255" mass="28137">MLVIVPSISSPFSLPSRRCVLPPRCPAHRSTRLRCCVKKTSRATLKDKLPSISLSLFGSGFLLGPLLDGIHSRVKLQIYENGAIDIGPLHTNIWVPFLLGAFYCTVGLIQLLLDENASPRSKVPAASLEKTAASLAVLALFIELSAEMYKAGVADNIEAYILFALAEAIWLLLDGTWLGFTLACLMGFVCPLAEIPIIKWFHLWSYPRANVDLFGEGLITWTTTCYFVYTPFLINLARWLKSTTSTVSEDDPVSK</sequence>
<keyword evidence="1" id="KW-1133">Transmembrane helix</keyword>
<evidence type="ECO:0000313" key="2">
    <source>
        <dbReference type="EMBL" id="KAG9457757.1"/>
    </source>
</evidence>
<dbReference type="EMBL" id="JAINDJ010000002">
    <property type="protein sequence ID" value="KAG9457757.1"/>
    <property type="molecule type" value="Genomic_DNA"/>
</dbReference>
<dbReference type="Proteomes" id="UP000825729">
    <property type="component" value="Unassembled WGS sequence"/>
</dbReference>
<keyword evidence="1" id="KW-0472">Membrane</keyword>
<evidence type="ECO:0000256" key="1">
    <source>
        <dbReference type="SAM" id="Phobius"/>
    </source>
</evidence>
<gene>
    <name evidence="2" type="ORF">H6P81_002265</name>
</gene>
<feature type="transmembrane region" description="Helical" evidence="1">
    <location>
        <begin position="49"/>
        <end position="67"/>
    </location>
</feature>
<keyword evidence="3" id="KW-1185">Reference proteome</keyword>
<dbReference type="AlphaFoldDB" id="A0AAV7FDD9"/>
<organism evidence="2 3">
    <name type="scientific">Aristolochia fimbriata</name>
    <name type="common">White veined hardy Dutchman's pipe vine</name>
    <dbReference type="NCBI Taxonomy" id="158543"/>
    <lineage>
        <taxon>Eukaryota</taxon>
        <taxon>Viridiplantae</taxon>
        <taxon>Streptophyta</taxon>
        <taxon>Embryophyta</taxon>
        <taxon>Tracheophyta</taxon>
        <taxon>Spermatophyta</taxon>
        <taxon>Magnoliopsida</taxon>
        <taxon>Magnoliidae</taxon>
        <taxon>Piperales</taxon>
        <taxon>Aristolochiaceae</taxon>
        <taxon>Aristolochia</taxon>
    </lineage>
</organism>
<name>A0AAV7FDD9_ARIFI</name>
<comment type="caution">
    <text evidence="2">The sequence shown here is derived from an EMBL/GenBank/DDBJ whole genome shotgun (WGS) entry which is preliminary data.</text>
</comment>
<reference evidence="2 3" key="1">
    <citation type="submission" date="2021-07" db="EMBL/GenBank/DDBJ databases">
        <title>The Aristolochia fimbriata genome: insights into angiosperm evolution, floral development and chemical biosynthesis.</title>
        <authorList>
            <person name="Jiao Y."/>
        </authorList>
    </citation>
    <scope>NUCLEOTIDE SEQUENCE [LARGE SCALE GENOMIC DNA]</scope>
    <source>
        <strain evidence="2">IBCAS-2021</strain>
        <tissue evidence="2">Leaf</tissue>
    </source>
</reference>
<proteinExistence type="predicted"/>
<dbReference type="PANTHER" id="PTHR36774:SF1">
    <property type="entry name" value="INSULIN-INDUCED PROTEIN"/>
    <property type="match status" value="1"/>
</dbReference>
<feature type="transmembrane region" description="Helical" evidence="1">
    <location>
        <begin position="218"/>
        <end position="237"/>
    </location>
</feature>